<comment type="caution">
    <text evidence="1">The sequence shown here is derived from an EMBL/GenBank/DDBJ whole genome shotgun (WGS) entry which is preliminary data.</text>
</comment>
<sequence length="296" mass="31815">MAIGFVPEFWADQVQVPYDNALIFGQPKVANRNYEGQIQEQGDTVHVSSIGAPDVRPYNKNTDMTTDQLSDSADAMVIDQGEYFSFYVNDVEKVQAAANFDDPALAQAGEKLQNAADLYAYGLLKAGVLAANKLGRVTVVDAKPDKATTGQTDIYTVLVKLREKLDRKSVPKLGRYAALSPELVSPLLLDERFIHADKLGQAGPLLNGQVGRVAGFDILESNNVNKVGGAGADKDDYVMVAGVNAALSFANQISKVERLRAQGRFADIVRGLNIYGGKIFRPEALASASVLLAPPA</sequence>
<accession>A0A931IEV9</accession>
<dbReference type="EMBL" id="JADMLG010000008">
    <property type="protein sequence ID" value="MBH0778817.1"/>
    <property type="molecule type" value="Genomic_DNA"/>
</dbReference>
<evidence type="ECO:0000313" key="2">
    <source>
        <dbReference type="Proteomes" id="UP000655751"/>
    </source>
</evidence>
<proteinExistence type="predicted"/>
<protein>
    <recommendedName>
        <fullName evidence="3">P22 coat protein-protein 5 domain protein</fullName>
    </recommendedName>
</protein>
<dbReference type="Proteomes" id="UP000655751">
    <property type="component" value="Unassembled WGS sequence"/>
</dbReference>
<name>A0A931IEV9_9NOCA</name>
<keyword evidence="2" id="KW-1185">Reference proteome</keyword>
<organism evidence="1 2">
    <name type="scientific">Nocardia bovistercoris</name>
    <dbReference type="NCBI Taxonomy" id="2785916"/>
    <lineage>
        <taxon>Bacteria</taxon>
        <taxon>Bacillati</taxon>
        <taxon>Actinomycetota</taxon>
        <taxon>Actinomycetes</taxon>
        <taxon>Mycobacteriales</taxon>
        <taxon>Nocardiaceae</taxon>
        <taxon>Nocardia</taxon>
    </lineage>
</organism>
<evidence type="ECO:0000313" key="1">
    <source>
        <dbReference type="EMBL" id="MBH0778817.1"/>
    </source>
</evidence>
<dbReference type="AlphaFoldDB" id="A0A931IEV9"/>
<dbReference type="RefSeq" id="WP_196151111.1">
    <property type="nucleotide sequence ID" value="NZ_JADMLG010000008.1"/>
</dbReference>
<evidence type="ECO:0008006" key="3">
    <source>
        <dbReference type="Google" id="ProtNLM"/>
    </source>
</evidence>
<gene>
    <name evidence="1" type="ORF">IT779_21275</name>
</gene>
<reference evidence="1" key="1">
    <citation type="submission" date="2020-11" db="EMBL/GenBank/DDBJ databases">
        <title>Nocardia NEAU-351.nov., a novel actinomycete isolated from the cow dung.</title>
        <authorList>
            <person name="Zhang X."/>
        </authorList>
    </citation>
    <scope>NUCLEOTIDE SEQUENCE</scope>
    <source>
        <strain evidence="1">NEAU-351</strain>
    </source>
</reference>